<keyword evidence="9" id="KW-1185">Reference proteome</keyword>
<evidence type="ECO:0000256" key="1">
    <source>
        <dbReference type="ARBA" id="ARBA00001974"/>
    </source>
</evidence>
<comment type="similarity">
    <text evidence="2">Belongs to the NADH dehydrogenase family.</text>
</comment>
<keyword evidence="5" id="KW-0560">Oxidoreductase</keyword>
<evidence type="ECO:0000313" key="8">
    <source>
        <dbReference type="EMBL" id="TSH91043.1"/>
    </source>
</evidence>
<dbReference type="Gene3D" id="3.50.50.100">
    <property type="match status" value="1"/>
</dbReference>
<dbReference type="SUPFAM" id="SSF51905">
    <property type="entry name" value="FAD/NAD(P)-binding domain"/>
    <property type="match status" value="1"/>
</dbReference>
<sequence>MPDQPTLQRIVIAGGGAGGLELAARLGRRFGPARVFLIDRSPFHIWKPSLHEVAAGTLDIHQEGLSYRMLGHINGFSFVPGSIASIDRQAKRVQLAPLLDEQGVLVLPERSIPYDGLVLALGSLGNFFGTPGAEEHAIALDTTASAEHFRATLLRAVVRADDRRATGEGAPLVHLVIVGGGATGVELAAELRDAGNLASDYTQGDFDPMRDISITVVEVGPRLLGPLPERVSTSALAALQRRRIRVETDTRIAEVRADSVLTADGRVLPADLCVWAAGISAPTVLRALELPLNRVGQIVVDAHLATPDPAVFALGDCAAAPRVDAEGTVPARAQAAHQQAAYLAKRLGMLMRGGTPDNTPFRYTEHGSLVSLGTQSSVGSLMGGLMDRGFFVSGLVARLMYMSLHLMHHYTVLGLGRTISLAFGRLLLRRTHPRVKLH</sequence>
<reference evidence="8 9" key="1">
    <citation type="submission" date="2019-07" db="EMBL/GenBank/DDBJ databases">
        <title>Qingshengfaniella alkalisoli gen. nov., sp. nov., isolated from saline soil.</title>
        <authorList>
            <person name="Xu L."/>
            <person name="Huang X.-X."/>
            <person name="Sun J.-Q."/>
        </authorList>
    </citation>
    <scope>NUCLEOTIDE SEQUENCE [LARGE SCALE GENOMIC DNA]</scope>
    <source>
        <strain evidence="8 9">DSM 27279</strain>
    </source>
</reference>
<dbReference type="InterPro" id="IPR036188">
    <property type="entry name" value="FAD/NAD-bd_sf"/>
</dbReference>
<evidence type="ECO:0000313" key="9">
    <source>
        <dbReference type="Proteomes" id="UP000318405"/>
    </source>
</evidence>
<accession>A0A556ADU9</accession>
<dbReference type="EMBL" id="VLTJ01000038">
    <property type="protein sequence ID" value="TSH91043.1"/>
    <property type="molecule type" value="Genomic_DNA"/>
</dbReference>
<evidence type="ECO:0000256" key="3">
    <source>
        <dbReference type="ARBA" id="ARBA00022630"/>
    </source>
</evidence>
<name>A0A556ADU9_9BURK</name>
<evidence type="ECO:0000256" key="4">
    <source>
        <dbReference type="ARBA" id="ARBA00022827"/>
    </source>
</evidence>
<keyword evidence="4" id="KW-0274">FAD</keyword>
<dbReference type="PRINTS" id="PR00368">
    <property type="entry name" value="FADPNR"/>
</dbReference>
<feature type="transmembrane region" description="Helical" evidence="6">
    <location>
        <begin position="410"/>
        <end position="428"/>
    </location>
</feature>
<dbReference type="AlphaFoldDB" id="A0A556ADU9"/>
<keyword evidence="6" id="KW-1133">Transmembrane helix</keyword>
<protein>
    <submittedName>
        <fullName evidence="8">NAD(P)/FAD-dependent oxidoreductase</fullName>
    </submittedName>
</protein>
<keyword evidence="6" id="KW-0472">Membrane</keyword>
<keyword evidence="3" id="KW-0285">Flavoprotein</keyword>
<dbReference type="PRINTS" id="PR00411">
    <property type="entry name" value="PNDRDTASEI"/>
</dbReference>
<evidence type="ECO:0000256" key="6">
    <source>
        <dbReference type="SAM" id="Phobius"/>
    </source>
</evidence>
<dbReference type="Proteomes" id="UP000318405">
    <property type="component" value="Unassembled WGS sequence"/>
</dbReference>
<dbReference type="PANTHER" id="PTHR42913">
    <property type="entry name" value="APOPTOSIS-INDUCING FACTOR 1"/>
    <property type="match status" value="1"/>
</dbReference>
<dbReference type="InterPro" id="IPR051169">
    <property type="entry name" value="NADH-Q_oxidoreductase"/>
</dbReference>
<dbReference type="GO" id="GO:0003955">
    <property type="term" value="F:NAD(P)H dehydrogenase (quinone) activity"/>
    <property type="evidence" value="ECO:0007669"/>
    <property type="project" value="TreeGrafter"/>
</dbReference>
<dbReference type="OrthoDB" id="9781621at2"/>
<evidence type="ECO:0000259" key="7">
    <source>
        <dbReference type="Pfam" id="PF07992"/>
    </source>
</evidence>
<dbReference type="PANTHER" id="PTHR42913:SF3">
    <property type="entry name" value="64 KDA MITOCHONDRIAL NADH DEHYDROGENASE (EUROFUNG)"/>
    <property type="match status" value="1"/>
</dbReference>
<feature type="domain" description="FAD/NAD(P)-binding" evidence="7">
    <location>
        <begin position="9"/>
        <end position="340"/>
    </location>
</feature>
<evidence type="ECO:0000256" key="5">
    <source>
        <dbReference type="ARBA" id="ARBA00023002"/>
    </source>
</evidence>
<comment type="cofactor">
    <cofactor evidence="1">
        <name>FAD</name>
        <dbReference type="ChEBI" id="CHEBI:57692"/>
    </cofactor>
</comment>
<keyword evidence="6" id="KW-0812">Transmembrane</keyword>
<dbReference type="GO" id="GO:0019646">
    <property type="term" value="P:aerobic electron transport chain"/>
    <property type="evidence" value="ECO:0007669"/>
    <property type="project" value="TreeGrafter"/>
</dbReference>
<dbReference type="InterPro" id="IPR023753">
    <property type="entry name" value="FAD/NAD-binding_dom"/>
</dbReference>
<proteinExistence type="inferred from homology"/>
<gene>
    <name evidence="8" type="ORF">FOZ76_19290</name>
</gene>
<comment type="caution">
    <text evidence="8">The sequence shown here is derived from an EMBL/GenBank/DDBJ whole genome shotgun (WGS) entry which is preliminary data.</text>
</comment>
<dbReference type="Pfam" id="PF07992">
    <property type="entry name" value="Pyr_redox_2"/>
    <property type="match status" value="1"/>
</dbReference>
<evidence type="ECO:0000256" key="2">
    <source>
        <dbReference type="ARBA" id="ARBA00005272"/>
    </source>
</evidence>
<organism evidence="8 9">
    <name type="scientific">Verticiella sediminum</name>
    <dbReference type="NCBI Taxonomy" id="1247510"/>
    <lineage>
        <taxon>Bacteria</taxon>
        <taxon>Pseudomonadati</taxon>
        <taxon>Pseudomonadota</taxon>
        <taxon>Betaproteobacteria</taxon>
        <taxon>Burkholderiales</taxon>
        <taxon>Alcaligenaceae</taxon>
        <taxon>Verticiella</taxon>
    </lineage>
</organism>